<protein>
    <submittedName>
        <fullName evidence="1">ATP-binding protein</fullName>
    </submittedName>
</protein>
<proteinExistence type="predicted"/>
<name>A0A5R9PB23_9GAMM</name>
<gene>
    <name evidence="1" type="ORF">E5S66_12960</name>
</gene>
<comment type="caution">
    <text evidence="1">The sequence shown here is derived from an EMBL/GenBank/DDBJ whole genome shotgun (WGS) entry which is preliminary data.</text>
</comment>
<keyword evidence="1" id="KW-0547">Nucleotide-binding</keyword>
<dbReference type="EMBL" id="SROY01000008">
    <property type="protein sequence ID" value="TLX20719.1"/>
    <property type="molecule type" value="Genomic_DNA"/>
</dbReference>
<dbReference type="RefSeq" id="WP_138349911.1">
    <property type="nucleotide sequence ID" value="NZ_SROY01000008.1"/>
</dbReference>
<sequence length="333" mass="38034">MDNNEHPIFIPNSYQIYTKPTEYLANFILSNISQGHHGCSVYGGGGLGKTTAQQYLTGNASRWLVNNKTKQQIGVAARMVMPSGIRRSDRAFWTAMNRRLKLVNAIRMDPGLGLERLVNFIRTRCGQARQRRMVLFIDNAQRITEAEYQYLEDLDGLVLDENLSLFLVLVRQSDAEGVDVGDDWLERPSHTVRRWFMDTAPFRPLMGIAEITHALGRYDRSVAWPTPDMPFSRYFAKNAFDRGWCLSKDAPVIFEGVRSLRTEYKLPETDAWPMATFTLVVHSLLADIAHEKSDFNGFTPEQVRHVLLASGYLRLEFVRAKMRMPDMGHDEAA</sequence>
<evidence type="ECO:0000313" key="1">
    <source>
        <dbReference type="EMBL" id="TLX20719.1"/>
    </source>
</evidence>
<accession>A0A5R9PB23</accession>
<dbReference type="AlphaFoldDB" id="A0A5R9PB23"/>
<dbReference type="SUPFAM" id="SSF52540">
    <property type="entry name" value="P-loop containing nucleoside triphosphate hydrolases"/>
    <property type="match status" value="1"/>
</dbReference>
<keyword evidence="2" id="KW-1185">Reference proteome</keyword>
<reference evidence="1 2" key="1">
    <citation type="submission" date="2019-04" db="EMBL/GenBank/DDBJ databases">
        <authorList>
            <person name="Grouzdev D.S."/>
            <person name="Nazina T.N."/>
        </authorList>
    </citation>
    <scope>NUCLEOTIDE SEQUENCE [LARGE SCALE GENOMIC DNA]</scope>
    <source>
        <strain evidence="1 2">SHC 3-19</strain>
    </source>
</reference>
<dbReference type="GO" id="GO:0005524">
    <property type="term" value="F:ATP binding"/>
    <property type="evidence" value="ECO:0007669"/>
    <property type="project" value="UniProtKB-KW"/>
</dbReference>
<keyword evidence="1" id="KW-0067">ATP-binding</keyword>
<dbReference type="Proteomes" id="UP000308508">
    <property type="component" value="Unassembled WGS sequence"/>
</dbReference>
<organism evidence="1 2">
    <name type="scientific">Thermomonas fusca</name>
    <dbReference type="NCBI Taxonomy" id="215690"/>
    <lineage>
        <taxon>Bacteria</taxon>
        <taxon>Pseudomonadati</taxon>
        <taxon>Pseudomonadota</taxon>
        <taxon>Gammaproteobacteria</taxon>
        <taxon>Lysobacterales</taxon>
        <taxon>Lysobacteraceae</taxon>
        <taxon>Thermomonas</taxon>
    </lineage>
</organism>
<dbReference type="InterPro" id="IPR027417">
    <property type="entry name" value="P-loop_NTPase"/>
</dbReference>
<evidence type="ECO:0000313" key="2">
    <source>
        <dbReference type="Proteomes" id="UP000308508"/>
    </source>
</evidence>